<feature type="transmembrane region" description="Helical" evidence="1">
    <location>
        <begin position="193"/>
        <end position="219"/>
    </location>
</feature>
<dbReference type="AlphaFoldDB" id="A0A814X2S6"/>
<keyword evidence="1" id="KW-0812">Transmembrane</keyword>
<dbReference type="EMBL" id="CAJNON010000346">
    <property type="protein sequence ID" value="CAF1210208.1"/>
    <property type="molecule type" value="Genomic_DNA"/>
</dbReference>
<evidence type="ECO:0000313" key="3">
    <source>
        <dbReference type="EMBL" id="CAF3576250.1"/>
    </source>
</evidence>
<sequence length="299" mass="33280">MKLWWYSSANILYAFGSLGYLTVNIVNLIDRDTVNSTATYVILILLAILFVIDALLYTADWIEQRATKKRRELIGCILNVVGSLLYLIGATVFKNNTTTTTTTTTSTTDFSSVTDIPAFVFNILGMLAFLAESILSFFMPRVSKKPSKCSIEFFAHLLNLIGNLTYLTAHIVQPIISFIASFTTSSLNQLTDFIFIIIRPIQIGGDVIYTIDAILYIIVWIKANEQFRKVGVAWGNAVINKIGIKPPNINIPTVNILPESLLTNTNFDLKNQAIKVISKKIPIPIVADEENSSNMDIKT</sequence>
<accession>A0A814X2S6</accession>
<name>A0A814X2S6_9BILA</name>
<evidence type="ECO:0000313" key="4">
    <source>
        <dbReference type="Proteomes" id="UP000663891"/>
    </source>
</evidence>
<evidence type="ECO:0000256" key="1">
    <source>
        <dbReference type="SAM" id="Phobius"/>
    </source>
</evidence>
<dbReference type="Proteomes" id="UP000663891">
    <property type="component" value="Unassembled WGS sequence"/>
</dbReference>
<feature type="transmembrane region" description="Helical" evidence="1">
    <location>
        <begin position="41"/>
        <end position="61"/>
    </location>
</feature>
<organism evidence="2 4">
    <name type="scientific">Adineta steineri</name>
    <dbReference type="NCBI Taxonomy" id="433720"/>
    <lineage>
        <taxon>Eukaryota</taxon>
        <taxon>Metazoa</taxon>
        <taxon>Spiralia</taxon>
        <taxon>Gnathifera</taxon>
        <taxon>Rotifera</taxon>
        <taxon>Eurotatoria</taxon>
        <taxon>Bdelloidea</taxon>
        <taxon>Adinetida</taxon>
        <taxon>Adinetidae</taxon>
        <taxon>Adineta</taxon>
    </lineage>
</organism>
<dbReference type="EMBL" id="CAJOAY010000185">
    <property type="protein sequence ID" value="CAF3576250.1"/>
    <property type="molecule type" value="Genomic_DNA"/>
</dbReference>
<dbReference type="OrthoDB" id="10042899at2759"/>
<proteinExistence type="predicted"/>
<keyword evidence="1" id="KW-0472">Membrane</keyword>
<dbReference type="Proteomes" id="UP000663881">
    <property type="component" value="Unassembled WGS sequence"/>
</dbReference>
<evidence type="ECO:0000313" key="2">
    <source>
        <dbReference type="EMBL" id="CAF1210208.1"/>
    </source>
</evidence>
<keyword evidence="1" id="KW-1133">Transmembrane helix</keyword>
<comment type="caution">
    <text evidence="2">The sequence shown here is derived from an EMBL/GenBank/DDBJ whole genome shotgun (WGS) entry which is preliminary data.</text>
</comment>
<feature type="transmembrane region" description="Helical" evidence="1">
    <location>
        <begin position="116"/>
        <end position="139"/>
    </location>
</feature>
<feature type="transmembrane region" description="Helical" evidence="1">
    <location>
        <begin position="160"/>
        <end position="181"/>
    </location>
</feature>
<feature type="transmembrane region" description="Helical" evidence="1">
    <location>
        <begin position="12"/>
        <end position="29"/>
    </location>
</feature>
<gene>
    <name evidence="3" type="ORF">OKA104_LOCUS5363</name>
    <name evidence="2" type="ORF">VCS650_LOCUS26138</name>
</gene>
<reference evidence="2" key="1">
    <citation type="submission" date="2021-02" db="EMBL/GenBank/DDBJ databases">
        <authorList>
            <person name="Nowell W R."/>
        </authorList>
    </citation>
    <scope>NUCLEOTIDE SEQUENCE</scope>
</reference>
<feature type="transmembrane region" description="Helical" evidence="1">
    <location>
        <begin position="73"/>
        <end position="93"/>
    </location>
</feature>
<protein>
    <submittedName>
        <fullName evidence="2">Uncharacterized protein</fullName>
    </submittedName>
</protein>